<name>A0A0M3K6C2_ANISI</name>
<dbReference type="OrthoDB" id="5872782at2759"/>
<dbReference type="InterPro" id="IPR001304">
    <property type="entry name" value="C-type_lectin-like"/>
</dbReference>
<accession>A0A0M3K6C2</accession>
<dbReference type="InterPro" id="IPR016186">
    <property type="entry name" value="C-type_lectin-like/link_sf"/>
</dbReference>
<dbReference type="InterPro" id="IPR016187">
    <property type="entry name" value="CTDL_fold"/>
</dbReference>
<feature type="region of interest" description="Disordered" evidence="1">
    <location>
        <begin position="92"/>
        <end position="111"/>
    </location>
</feature>
<evidence type="ECO:0000313" key="3">
    <source>
        <dbReference type="EMBL" id="VDK56419.1"/>
    </source>
</evidence>
<protein>
    <submittedName>
        <fullName evidence="5">C-type lectin domain-containing protein</fullName>
    </submittedName>
</protein>
<evidence type="ECO:0000256" key="1">
    <source>
        <dbReference type="SAM" id="MobiDB-lite"/>
    </source>
</evidence>
<reference evidence="3 4" key="2">
    <citation type="submission" date="2018-11" db="EMBL/GenBank/DDBJ databases">
        <authorList>
            <consortium name="Pathogen Informatics"/>
        </authorList>
    </citation>
    <scope>NUCLEOTIDE SEQUENCE [LARGE SCALE GENOMIC DNA]</scope>
</reference>
<gene>
    <name evidence="3" type="ORF">ASIM_LOCUS15920</name>
</gene>
<dbReference type="PROSITE" id="PS50041">
    <property type="entry name" value="C_TYPE_LECTIN_2"/>
    <property type="match status" value="1"/>
</dbReference>
<evidence type="ECO:0000259" key="2">
    <source>
        <dbReference type="PROSITE" id="PS50041"/>
    </source>
</evidence>
<dbReference type="SUPFAM" id="SSF56436">
    <property type="entry name" value="C-type lectin-like"/>
    <property type="match status" value="1"/>
</dbReference>
<evidence type="ECO:0000313" key="4">
    <source>
        <dbReference type="Proteomes" id="UP000267096"/>
    </source>
</evidence>
<evidence type="ECO:0000313" key="5">
    <source>
        <dbReference type="WBParaSite" id="ASIM_0001651301-mRNA-1"/>
    </source>
</evidence>
<dbReference type="Gene3D" id="3.10.100.10">
    <property type="entry name" value="Mannose-Binding Protein A, subunit A"/>
    <property type="match status" value="1"/>
</dbReference>
<reference evidence="5" key="1">
    <citation type="submission" date="2017-02" db="UniProtKB">
        <authorList>
            <consortium name="WormBaseParasite"/>
        </authorList>
    </citation>
    <scope>IDENTIFICATION</scope>
</reference>
<keyword evidence="4" id="KW-1185">Reference proteome</keyword>
<feature type="domain" description="C-type lectin" evidence="2">
    <location>
        <begin position="1"/>
        <end position="66"/>
    </location>
</feature>
<dbReference type="EMBL" id="UYRR01032665">
    <property type="protein sequence ID" value="VDK56419.1"/>
    <property type="molecule type" value="Genomic_DNA"/>
</dbReference>
<dbReference type="AlphaFoldDB" id="A0A0M3K6C2"/>
<dbReference type="CDD" id="cd00037">
    <property type="entry name" value="CLECT"/>
    <property type="match status" value="1"/>
</dbReference>
<proteinExistence type="predicted"/>
<organism evidence="5">
    <name type="scientific">Anisakis simplex</name>
    <name type="common">Herring worm</name>
    <dbReference type="NCBI Taxonomy" id="6269"/>
    <lineage>
        <taxon>Eukaryota</taxon>
        <taxon>Metazoa</taxon>
        <taxon>Ecdysozoa</taxon>
        <taxon>Nematoda</taxon>
        <taxon>Chromadorea</taxon>
        <taxon>Rhabditida</taxon>
        <taxon>Spirurina</taxon>
        <taxon>Ascaridomorpha</taxon>
        <taxon>Ascaridoidea</taxon>
        <taxon>Anisakidae</taxon>
        <taxon>Anisakis</taxon>
        <taxon>Anisakis simplex complex</taxon>
    </lineage>
</organism>
<dbReference type="Proteomes" id="UP000267096">
    <property type="component" value="Unassembled WGS sequence"/>
</dbReference>
<dbReference type="WBParaSite" id="ASIM_0001651301-mRNA-1">
    <property type="protein sequence ID" value="ASIM_0001651301-mRNA-1"/>
    <property type="gene ID" value="ASIM_0001651301"/>
</dbReference>
<sequence length="111" mass="12492">MYWLGGKQDTVESAWYWQDNSTFNYINWTPGEPNGLYKPFPMCLLVNYGIGWDDNTCSEAMFGACSFICKKNASSAPLNKFESIEETQGHAETILHPKGRFSSPMYSGGDL</sequence>